<sequence>MKKISLILISAVFVLTGFLPLITEAGAENMNFKLVSMIEKRERVKVTQTEGVIIGVLDRKGLSIFENGEIATTSCRGTFDTEKGFQGYTSMIFEDGSTLVLYWKGPTSSSRPAGGKYWQYTMAVEYVEGTGRFKGVQGKGTYTGREPQWDDDYKAKGFAYYQFTGTYTVPPK</sequence>
<dbReference type="EMBL" id="LIZX01000115">
    <property type="protein sequence ID" value="KPJ65455.1"/>
    <property type="molecule type" value="Genomic_DNA"/>
</dbReference>
<name>A0A0S7XT75_UNCSA</name>
<dbReference type="Proteomes" id="UP000051861">
    <property type="component" value="Unassembled WGS sequence"/>
</dbReference>
<organism evidence="1 2">
    <name type="scientific">candidate division WOR-1 bacterium DG_54_3</name>
    <dbReference type="NCBI Taxonomy" id="1703775"/>
    <lineage>
        <taxon>Bacteria</taxon>
        <taxon>Bacillati</taxon>
        <taxon>Saganbacteria</taxon>
    </lineage>
</organism>
<evidence type="ECO:0000313" key="1">
    <source>
        <dbReference type="EMBL" id="KPJ65455.1"/>
    </source>
</evidence>
<reference evidence="1 2" key="1">
    <citation type="journal article" date="2015" name="Microbiome">
        <title>Genomic resolution of linkages in carbon, nitrogen, and sulfur cycling among widespread estuary sediment bacteria.</title>
        <authorList>
            <person name="Baker B.J."/>
            <person name="Lazar C.S."/>
            <person name="Teske A.P."/>
            <person name="Dick G.J."/>
        </authorList>
    </citation>
    <scope>NUCLEOTIDE SEQUENCE [LARGE SCALE GENOMIC DNA]</scope>
    <source>
        <strain evidence="1">DG_54_3</strain>
    </source>
</reference>
<gene>
    <name evidence="1" type="ORF">AMJ44_10100</name>
</gene>
<proteinExistence type="predicted"/>
<evidence type="ECO:0008006" key="3">
    <source>
        <dbReference type="Google" id="ProtNLM"/>
    </source>
</evidence>
<protein>
    <recommendedName>
        <fullName evidence="3">DUF3224 domain-containing protein</fullName>
    </recommendedName>
</protein>
<dbReference type="AlphaFoldDB" id="A0A0S7XT75"/>
<comment type="caution">
    <text evidence="1">The sequence shown here is derived from an EMBL/GenBank/DDBJ whole genome shotgun (WGS) entry which is preliminary data.</text>
</comment>
<accession>A0A0S7XT75</accession>
<evidence type="ECO:0000313" key="2">
    <source>
        <dbReference type="Proteomes" id="UP000051861"/>
    </source>
</evidence>